<keyword evidence="1" id="KW-0805">Transcription regulation</keyword>
<evidence type="ECO:0000256" key="3">
    <source>
        <dbReference type="ARBA" id="ARBA00023163"/>
    </source>
</evidence>
<keyword evidence="6" id="KW-1185">Reference proteome</keyword>
<sequence length="282" mass="33273">MKELLQEAETIKTGYLLEDFRLFHLKDKKPIDYPYHYHDFYKLIWFQEGNVEYHIEGKAYQLKPYDILLVGKGQIHKPFIGTDVPYERYNFYISEQFLKEYSSEDCDLKQCFALADREGSCVIRLSPGDSSRIFENSRLIEAAEENKEYAYNTYERLLLMKLLIELARCCMDNPDVFHKMATYDHKTVEILHYINGHLKAPLSIDKLAEQFYISKYHMMRKFKEETGYSMHQYILEKRILLAKEMIQAGVPATTACLESGFHDYSTFHRACKKILGKQPSAF</sequence>
<dbReference type="EMBL" id="JAOQKJ010000002">
    <property type="protein sequence ID" value="MCU6743267.1"/>
    <property type="molecule type" value="Genomic_DNA"/>
</dbReference>
<dbReference type="InterPro" id="IPR003313">
    <property type="entry name" value="AraC-bd"/>
</dbReference>
<keyword evidence="3" id="KW-0804">Transcription</keyword>
<feature type="domain" description="HTH araC/xylS-type" evidence="4">
    <location>
        <begin position="188"/>
        <end position="282"/>
    </location>
</feature>
<proteinExistence type="predicted"/>
<dbReference type="InterPro" id="IPR009057">
    <property type="entry name" value="Homeodomain-like_sf"/>
</dbReference>
<dbReference type="PANTHER" id="PTHR43280">
    <property type="entry name" value="ARAC-FAMILY TRANSCRIPTIONAL REGULATOR"/>
    <property type="match status" value="1"/>
</dbReference>
<reference evidence="5 6" key="1">
    <citation type="journal article" date="2021" name="ISME Commun">
        <title>Automated analysis of genomic sequences facilitates high-throughput and comprehensive description of bacteria.</title>
        <authorList>
            <person name="Hitch T.C.A."/>
        </authorList>
    </citation>
    <scope>NUCLEOTIDE SEQUENCE [LARGE SCALE GENOMIC DNA]</scope>
    <source>
        <strain evidence="5 6">Sanger_18</strain>
    </source>
</reference>
<name>A0ABT2SZ32_9FIRM</name>
<dbReference type="Pfam" id="PF12833">
    <property type="entry name" value="HTH_18"/>
    <property type="match status" value="1"/>
</dbReference>
<dbReference type="InterPro" id="IPR037923">
    <property type="entry name" value="HTH-like"/>
</dbReference>
<organism evidence="5 6">
    <name type="scientific">Suilimivivens aceti</name>
    <dbReference type="NCBI Taxonomy" id="2981774"/>
    <lineage>
        <taxon>Bacteria</taxon>
        <taxon>Bacillati</taxon>
        <taxon>Bacillota</taxon>
        <taxon>Clostridia</taxon>
        <taxon>Lachnospirales</taxon>
        <taxon>Lachnospiraceae</taxon>
        <taxon>Suilimivivens</taxon>
    </lineage>
</organism>
<dbReference type="SMART" id="SM00342">
    <property type="entry name" value="HTH_ARAC"/>
    <property type="match status" value="1"/>
</dbReference>
<evidence type="ECO:0000313" key="5">
    <source>
        <dbReference type="EMBL" id="MCU6743267.1"/>
    </source>
</evidence>
<dbReference type="RefSeq" id="WP_262572854.1">
    <property type="nucleotide sequence ID" value="NZ_JAOQKJ010000002.1"/>
</dbReference>
<accession>A0ABT2SZ32</accession>
<dbReference type="PANTHER" id="PTHR43280:SF34">
    <property type="entry name" value="ARAC-FAMILY TRANSCRIPTIONAL REGULATOR"/>
    <property type="match status" value="1"/>
</dbReference>
<dbReference type="SUPFAM" id="SSF46689">
    <property type="entry name" value="Homeodomain-like"/>
    <property type="match status" value="2"/>
</dbReference>
<dbReference type="Pfam" id="PF02311">
    <property type="entry name" value="AraC_binding"/>
    <property type="match status" value="1"/>
</dbReference>
<dbReference type="Gene3D" id="1.10.10.60">
    <property type="entry name" value="Homeodomain-like"/>
    <property type="match status" value="2"/>
</dbReference>
<evidence type="ECO:0000256" key="1">
    <source>
        <dbReference type="ARBA" id="ARBA00023015"/>
    </source>
</evidence>
<dbReference type="PROSITE" id="PS01124">
    <property type="entry name" value="HTH_ARAC_FAMILY_2"/>
    <property type="match status" value="1"/>
</dbReference>
<evidence type="ECO:0000256" key="2">
    <source>
        <dbReference type="ARBA" id="ARBA00023125"/>
    </source>
</evidence>
<dbReference type="SUPFAM" id="SSF51215">
    <property type="entry name" value="Regulatory protein AraC"/>
    <property type="match status" value="1"/>
</dbReference>
<dbReference type="InterPro" id="IPR018060">
    <property type="entry name" value="HTH_AraC"/>
</dbReference>
<dbReference type="InterPro" id="IPR014710">
    <property type="entry name" value="RmlC-like_jellyroll"/>
</dbReference>
<evidence type="ECO:0000259" key="4">
    <source>
        <dbReference type="PROSITE" id="PS01124"/>
    </source>
</evidence>
<dbReference type="Proteomes" id="UP001652432">
    <property type="component" value="Unassembled WGS sequence"/>
</dbReference>
<keyword evidence="2" id="KW-0238">DNA-binding</keyword>
<gene>
    <name evidence="5" type="ORF">OCV77_01910</name>
</gene>
<dbReference type="Gene3D" id="2.60.120.10">
    <property type="entry name" value="Jelly Rolls"/>
    <property type="match status" value="1"/>
</dbReference>
<protein>
    <submittedName>
        <fullName evidence="5">AraC family transcriptional regulator</fullName>
    </submittedName>
</protein>
<evidence type="ECO:0000313" key="6">
    <source>
        <dbReference type="Proteomes" id="UP001652432"/>
    </source>
</evidence>
<comment type="caution">
    <text evidence="5">The sequence shown here is derived from an EMBL/GenBank/DDBJ whole genome shotgun (WGS) entry which is preliminary data.</text>
</comment>